<accession>A0A9X2S639</accession>
<proteinExistence type="predicted"/>
<evidence type="ECO:0000313" key="2">
    <source>
        <dbReference type="Proteomes" id="UP001142078"/>
    </source>
</evidence>
<gene>
    <name evidence="1" type="ORF">NSA23_03550</name>
</gene>
<dbReference type="AlphaFoldDB" id="A0A9X2S639"/>
<dbReference type="RefSeq" id="WP_257490159.1">
    <property type="nucleotide sequence ID" value="NZ_JANJZL010000002.1"/>
</dbReference>
<dbReference type="EMBL" id="JANJZL010000002">
    <property type="protein sequence ID" value="MCR2043187.1"/>
    <property type="molecule type" value="Genomic_DNA"/>
</dbReference>
<reference evidence="1" key="1">
    <citation type="submission" date="2022-07" db="EMBL/GenBank/DDBJ databases">
        <title>Enhanced cultured diversity of the mouse gut microbiota enables custom-made synthetic communities.</title>
        <authorList>
            <person name="Afrizal A."/>
        </authorList>
    </citation>
    <scope>NUCLEOTIDE SEQUENCE</scope>
    <source>
        <strain evidence="1">DSM 29482</strain>
    </source>
</reference>
<name>A0A9X2S639_9FIRM</name>
<evidence type="ECO:0000313" key="1">
    <source>
        <dbReference type="EMBL" id="MCR2043187.1"/>
    </source>
</evidence>
<protein>
    <submittedName>
        <fullName evidence="1">Uncharacterized protein</fullName>
    </submittedName>
</protein>
<sequence length="108" mass="12268">MSKTIDISAKLTNERPKLKLAKDKIYEIDDRKNTILKLNRKMQNSDINDIEAIDEFIALVLGEKAAKEINDMNLSIVSYQSIMIAIMAAITGEEYEVAEKRFRESAGM</sequence>
<organism evidence="1 2">
    <name type="scientific">Anaerosalibacter massiliensis</name>
    <dbReference type="NCBI Taxonomy" id="1347392"/>
    <lineage>
        <taxon>Bacteria</taxon>
        <taxon>Bacillati</taxon>
        <taxon>Bacillota</taxon>
        <taxon>Tissierellia</taxon>
        <taxon>Tissierellales</taxon>
        <taxon>Sporanaerobacteraceae</taxon>
        <taxon>Anaerosalibacter</taxon>
    </lineage>
</organism>
<dbReference type="Proteomes" id="UP001142078">
    <property type="component" value="Unassembled WGS sequence"/>
</dbReference>
<keyword evidence="2" id="KW-1185">Reference proteome</keyword>
<comment type="caution">
    <text evidence="1">The sequence shown here is derived from an EMBL/GenBank/DDBJ whole genome shotgun (WGS) entry which is preliminary data.</text>
</comment>